<dbReference type="AlphaFoldDB" id="A0AAE0BP52"/>
<protein>
    <submittedName>
        <fullName evidence="2">Uncharacterized protein</fullName>
    </submittedName>
</protein>
<gene>
    <name evidence="2" type="ORF">CYMTET_50498</name>
</gene>
<sequence length="805" mass="89863">MGPTGTGSLEEGDASGEIFWMKYPSPFLEYFYDTFPLSPDDKPQPPAALSSHETDCEKRTARHPDYPNLAFPSAEVYKYFTVLSDDLCEMGPKSGQFSAQFVCTIPTSDGTPCGTKRTLFHKDGKAVSTSNLVTHVRERAEKCERHKEALLDINSNSSKYVEIDGEQVKIYNFAESFSHHVDLLWLRTKGLSFNLTTEDEFREYVRGFDARAAFPHAETLRRLAMCILELQREERISRTLRHIGKFNGGPCLGLQLDMWVDTATHTVFAAVTQTTCVVPGPGDEENDSAQIFLRTEIVDFDVFPLTSKTGDSIRIWFVGVLKHAEIPHEAVSGVTPDGAADGQCGLSLIADISEKVDTCILHQLQRSVLYSIGLAGAKTKNEDSKVLLKKHNRIVTLTHQSLSFGKSIRKAQASANIPEASILSLEKTATTRWGNQFVQLQKNCVLRLAIDSCLQAYKQENRQNKEAIVETNESEEGSKVGVAVAASEIGLDLSDWDRSQELEGFLSYPYAIKDTLEHSGVCTGSQAMILLHDLKENFCNEAATLEVRQFPETLQLAHRSRTSEIRAAQDLSTLITSAREIMKDELESRIFTLRPSNSRLIQCYMTKQAESKTFLSPAQHELAKTLYLSALREAEVIKEKNAPTSAGISRATCTQAKKQKLGGGLFRGLPAVGLSQARTVGSGLDDPVQNEIRRWESLSSERLQPFFREDGLLNEFLMCWQLRKEFPLHLIVFMQHASHLPHEANCEQVFSRAGYLSDPNLDPSYLGMLTSIGINKAAYKPPLKDIKARYYSKYRGRDSAEESAE</sequence>
<dbReference type="Proteomes" id="UP001190700">
    <property type="component" value="Unassembled WGS sequence"/>
</dbReference>
<feature type="region of interest" description="Disordered" evidence="1">
    <location>
        <begin position="41"/>
        <end position="63"/>
    </location>
</feature>
<feature type="compositionally biased region" description="Basic and acidic residues" evidence="1">
    <location>
        <begin position="52"/>
        <end position="63"/>
    </location>
</feature>
<comment type="caution">
    <text evidence="2">The sequence shown here is derived from an EMBL/GenBank/DDBJ whole genome shotgun (WGS) entry which is preliminary data.</text>
</comment>
<reference evidence="2 3" key="1">
    <citation type="journal article" date="2015" name="Genome Biol. Evol.">
        <title>Comparative Genomics of a Bacterivorous Green Alga Reveals Evolutionary Causalities and Consequences of Phago-Mixotrophic Mode of Nutrition.</title>
        <authorList>
            <person name="Burns J.A."/>
            <person name="Paasch A."/>
            <person name="Narechania A."/>
            <person name="Kim E."/>
        </authorList>
    </citation>
    <scope>NUCLEOTIDE SEQUENCE [LARGE SCALE GENOMIC DNA]</scope>
    <source>
        <strain evidence="2 3">PLY_AMNH</strain>
    </source>
</reference>
<dbReference type="EMBL" id="LGRX02033871">
    <property type="protein sequence ID" value="KAK3239583.1"/>
    <property type="molecule type" value="Genomic_DNA"/>
</dbReference>
<organism evidence="2 3">
    <name type="scientific">Cymbomonas tetramitiformis</name>
    <dbReference type="NCBI Taxonomy" id="36881"/>
    <lineage>
        <taxon>Eukaryota</taxon>
        <taxon>Viridiplantae</taxon>
        <taxon>Chlorophyta</taxon>
        <taxon>Pyramimonadophyceae</taxon>
        <taxon>Pyramimonadales</taxon>
        <taxon>Pyramimonadaceae</taxon>
        <taxon>Cymbomonas</taxon>
    </lineage>
</organism>
<evidence type="ECO:0000313" key="2">
    <source>
        <dbReference type="EMBL" id="KAK3239583.1"/>
    </source>
</evidence>
<evidence type="ECO:0000256" key="1">
    <source>
        <dbReference type="SAM" id="MobiDB-lite"/>
    </source>
</evidence>
<name>A0AAE0BP52_9CHLO</name>
<keyword evidence="3" id="KW-1185">Reference proteome</keyword>
<accession>A0AAE0BP52</accession>
<proteinExistence type="predicted"/>
<evidence type="ECO:0000313" key="3">
    <source>
        <dbReference type="Proteomes" id="UP001190700"/>
    </source>
</evidence>